<sequence>MLLQSVRTNIVQSIRAYRPEDLQQAANAAGQHFLYTNLSGAQSKQDVLDIIARDFLFPDHFGKNLDALYDCITDTVHKSGPQPGFVVVLELIPDGARYDRESREQLLDAFRDAADFWGERKVPFRVFYSIAVSGKESAGNWDKADVAQNDPNAKPVKISKNAPQPMIMNLPPMSSVFDTAQLLAAA</sequence>
<dbReference type="InterPro" id="IPR000468">
    <property type="entry name" value="Barstar"/>
</dbReference>
<protein>
    <submittedName>
        <fullName evidence="3">Barnase inhibitor</fullName>
    </submittedName>
</protein>
<dbReference type="SUPFAM" id="SSF52038">
    <property type="entry name" value="Barstar-related"/>
    <property type="match status" value="1"/>
</dbReference>
<dbReference type="AlphaFoldDB" id="A0A2U8FV96"/>
<reference evidence="3 4" key="1">
    <citation type="submission" date="2018-05" db="EMBL/GenBank/DDBJ databases">
        <title>complete genome sequence of Aquabacterium olei NBRC 110486.</title>
        <authorList>
            <person name="Tang B."/>
            <person name="Chang J."/>
            <person name="Zhang L."/>
            <person name="Yang H."/>
        </authorList>
    </citation>
    <scope>NUCLEOTIDE SEQUENCE [LARGE SCALE GENOMIC DNA]</scope>
    <source>
        <strain evidence="3 4">NBRC 110486</strain>
    </source>
</reference>
<dbReference type="OrthoDB" id="5295683at2"/>
<proteinExistence type="inferred from homology"/>
<evidence type="ECO:0000256" key="1">
    <source>
        <dbReference type="ARBA" id="ARBA00006845"/>
    </source>
</evidence>
<keyword evidence="4" id="KW-1185">Reference proteome</keyword>
<name>A0A2U8FV96_9BURK</name>
<evidence type="ECO:0000313" key="4">
    <source>
        <dbReference type="Proteomes" id="UP000244892"/>
    </source>
</evidence>
<dbReference type="Gene3D" id="3.30.370.10">
    <property type="entry name" value="Barstar-like"/>
    <property type="match status" value="1"/>
</dbReference>
<dbReference type="Proteomes" id="UP000244892">
    <property type="component" value="Chromosome"/>
</dbReference>
<accession>A0A2U8FV96</accession>
<dbReference type="KEGG" id="aon:DEH84_17070"/>
<organism evidence="3 4">
    <name type="scientific">Aquabacterium olei</name>
    <dbReference type="NCBI Taxonomy" id="1296669"/>
    <lineage>
        <taxon>Bacteria</taxon>
        <taxon>Pseudomonadati</taxon>
        <taxon>Pseudomonadota</taxon>
        <taxon>Betaproteobacteria</taxon>
        <taxon>Burkholderiales</taxon>
        <taxon>Aquabacterium</taxon>
    </lineage>
</organism>
<dbReference type="CDD" id="cd05141">
    <property type="entry name" value="Barstar_evA4336-like"/>
    <property type="match status" value="1"/>
</dbReference>
<dbReference type="Pfam" id="PF01337">
    <property type="entry name" value="Barstar"/>
    <property type="match status" value="1"/>
</dbReference>
<dbReference type="InterPro" id="IPR035905">
    <property type="entry name" value="Barstar-like_sf"/>
</dbReference>
<dbReference type="EMBL" id="CP029210">
    <property type="protein sequence ID" value="AWI54940.1"/>
    <property type="molecule type" value="Genomic_DNA"/>
</dbReference>
<feature type="domain" description="Barstar (barnase inhibitor)" evidence="2">
    <location>
        <begin position="32"/>
        <end position="128"/>
    </location>
</feature>
<evidence type="ECO:0000313" key="3">
    <source>
        <dbReference type="EMBL" id="AWI54940.1"/>
    </source>
</evidence>
<gene>
    <name evidence="3" type="ORF">DEH84_17070</name>
</gene>
<evidence type="ECO:0000259" key="2">
    <source>
        <dbReference type="Pfam" id="PF01337"/>
    </source>
</evidence>
<comment type="similarity">
    <text evidence="1">Belongs to the barstar family.</text>
</comment>